<comment type="caution">
    <text evidence="2">The sequence shown here is derived from an EMBL/GenBank/DDBJ whole genome shotgun (WGS) entry which is preliminary data.</text>
</comment>
<dbReference type="Proteomes" id="UP001432027">
    <property type="component" value="Unassembled WGS sequence"/>
</dbReference>
<keyword evidence="1" id="KW-1133">Transmembrane helix</keyword>
<sequence>MTYYETFNVLAFHFVYRFRVIVQGKFQELTANWKLGHWLTIAIIFTICHTTLLLWGISFSSLTNEYSLSLDPTMYIDLYGVNTSDPTVGYVVIEFRRLNEATGLENYHYGTLLTFAICIGMFGVSATMMVVCSAFIIEALQSIKVSTAKKNQQRMLFRALLIQSLIPCIFSYIPLCIIWLFPLMTGVALGALGNLLTMTSTVFPSVDAIIIIWFIPAYKNAVKMWILNKIRPLDLVIVSSYSMS</sequence>
<organism evidence="2 3">
    <name type="scientific">Pristionchus entomophagus</name>
    <dbReference type="NCBI Taxonomy" id="358040"/>
    <lineage>
        <taxon>Eukaryota</taxon>
        <taxon>Metazoa</taxon>
        <taxon>Ecdysozoa</taxon>
        <taxon>Nematoda</taxon>
        <taxon>Chromadorea</taxon>
        <taxon>Rhabditida</taxon>
        <taxon>Rhabditina</taxon>
        <taxon>Diplogasteromorpha</taxon>
        <taxon>Diplogasteroidea</taxon>
        <taxon>Neodiplogasteridae</taxon>
        <taxon>Pristionchus</taxon>
    </lineage>
</organism>
<dbReference type="Pfam" id="PF10326">
    <property type="entry name" value="7TM_GPCR_Str"/>
    <property type="match status" value="1"/>
</dbReference>
<keyword evidence="1" id="KW-0812">Transmembrane</keyword>
<feature type="transmembrane region" description="Helical" evidence="1">
    <location>
        <begin position="35"/>
        <end position="57"/>
    </location>
</feature>
<evidence type="ECO:0000256" key="1">
    <source>
        <dbReference type="SAM" id="Phobius"/>
    </source>
</evidence>
<evidence type="ECO:0008006" key="4">
    <source>
        <dbReference type="Google" id="ProtNLM"/>
    </source>
</evidence>
<feature type="non-terminal residue" evidence="2">
    <location>
        <position position="244"/>
    </location>
</feature>
<feature type="transmembrane region" description="Helical" evidence="1">
    <location>
        <begin position="157"/>
        <end position="181"/>
    </location>
</feature>
<dbReference type="SUPFAM" id="SSF81321">
    <property type="entry name" value="Family A G protein-coupled receptor-like"/>
    <property type="match status" value="1"/>
</dbReference>
<accession>A0AAV5TK08</accession>
<feature type="transmembrane region" description="Helical" evidence="1">
    <location>
        <begin position="187"/>
        <end position="215"/>
    </location>
</feature>
<reference evidence="2" key="1">
    <citation type="submission" date="2023-10" db="EMBL/GenBank/DDBJ databases">
        <title>Genome assembly of Pristionchus species.</title>
        <authorList>
            <person name="Yoshida K."/>
            <person name="Sommer R.J."/>
        </authorList>
    </citation>
    <scope>NUCLEOTIDE SEQUENCE</scope>
    <source>
        <strain evidence="2">RS0144</strain>
    </source>
</reference>
<dbReference type="PANTHER" id="PTHR22943:SF248">
    <property type="entry name" value="SEVEN TM RECEPTOR"/>
    <property type="match status" value="1"/>
</dbReference>
<name>A0AAV5TK08_9BILA</name>
<keyword evidence="1" id="KW-0472">Membrane</keyword>
<dbReference type="InterPro" id="IPR019428">
    <property type="entry name" value="7TM_GPCR_serpentine_rcpt_Str"/>
</dbReference>
<protein>
    <recommendedName>
        <fullName evidence="4">G protein-coupled receptor</fullName>
    </recommendedName>
</protein>
<evidence type="ECO:0000313" key="2">
    <source>
        <dbReference type="EMBL" id="GMS94649.1"/>
    </source>
</evidence>
<gene>
    <name evidence="2" type="ORF">PENTCL1PPCAC_16824</name>
</gene>
<feature type="transmembrane region" description="Helical" evidence="1">
    <location>
        <begin position="112"/>
        <end position="137"/>
    </location>
</feature>
<evidence type="ECO:0000313" key="3">
    <source>
        <dbReference type="Proteomes" id="UP001432027"/>
    </source>
</evidence>
<proteinExistence type="predicted"/>
<dbReference type="PANTHER" id="PTHR22943">
    <property type="entry name" value="7-TRANSMEMBRANE DOMAIN RECEPTOR C.ELEGANS"/>
    <property type="match status" value="1"/>
</dbReference>
<keyword evidence="3" id="KW-1185">Reference proteome</keyword>
<dbReference type="EMBL" id="BTSX01000004">
    <property type="protein sequence ID" value="GMS94649.1"/>
    <property type="molecule type" value="Genomic_DNA"/>
</dbReference>
<dbReference type="AlphaFoldDB" id="A0AAV5TK08"/>